<dbReference type="GeneID" id="103584441"/>
<gene>
    <name evidence="3" type="primary">LOC103584441</name>
</gene>
<dbReference type="RefSeq" id="XP_008563670.1">
    <property type="nucleotide sequence ID" value="XM_008565448.1"/>
</dbReference>
<feature type="compositionally biased region" description="Low complexity" evidence="1">
    <location>
        <begin position="1"/>
        <end position="10"/>
    </location>
</feature>
<protein>
    <submittedName>
        <fullName evidence="3">Pyrin and HIN domain-containing protein 1-like</fullName>
    </submittedName>
</protein>
<organism evidence="2 3">
    <name type="scientific">Galeopterus variegatus</name>
    <name type="common">Malayan flying lemur</name>
    <name type="synonym">Cynocephalus variegatus</name>
    <dbReference type="NCBI Taxonomy" id="482537"/>
    <lineage>
        <taxon>Eukaryota</taxon>
        <taxon>Metazoa</taxon>
        <taxon>Chordata</taxon>
        <taxon>Craniata</taxon>
        <taxon>Vertebrata</taxon>
        <taxon>Euteleostomi</taxon>
        <taxon>Mammalia</taxon>
        <taxon>Eutheria</taxon>
        <taxon>Euarchontoglires</taxon>
        <taxon>Dermoptera</taxon>
        <taxon>Cynocephalidae</taxon>
        <taxon>Galeopterus</taxon>
    </lineage>
</organism>
<sequence length="108" mass="11932">MKSSQEQSQLPPSPAIRAPLTVNHPQTSQKLIQSPFSRFLKQLLSRKNDYFQIQKKLKQKNSDSKSTKLSSGQSQLPKSSVASTTVTESHAQTLQMPTTTPCSSSLTK</sequence>
<feature type="compositionally biased region" description="Polar residues" evidence="1">
    <location>
        <begin position="67"/>
        <end position="108"/>
    </location>
</feature>
<proteinExistence type="predicted"/>
<keyword evidence="2" id="KW-1185">Reference proteome</keyword>
<evidence type="ECO:0000313" key="2">
    <source>
        <dbReference type="Proteomes" id="UP000694923"/>
    </source>
</evidence>
<feature type="region of interest" description="Disordered" evidence="1">
    <location>
        <begin position="1"/>
        <end position="29"/>
    </location>
</feature>
<dbReference type="Proteomes" id="UP000694923">
    <property type="component" value="Unplaced"/>
</dbReference>
<accession>A0ABM0Q5M9</accession>
<reference evidence="3" key="1">
    <citation type="submission" date="2025-08" db="UniProtKB">
        <authorList>
            <consortium name="RefSeq"/>
        </authorList>
    </citation>
    <scope>IDENTIFICATION</scope>
</reference>
<evidence type="ECO:0000313" key="3">
    <source>
        <dbReference type="RefSeq" id="XP_008563670.1"/>
    </source>
</evidence>
<feature type="non-terminal residue" evidence="3">
    <location>
        <position position="108"/>
    </location>
</feature>
<name>A0ABM0Q5M9_GALVR</name>
<evidence type="ECO:0000256" key="1">
    <source>
        <dbReference type="SAM" id="MobiDB-lite"/>
    </source>
</evidence>
<feature type="region of interest" description="Disordered" evidence="1">
    <location>
        <begin position="56"/>
        <end position="108"/>
    </location>
</feature>